<dbReference type="SUPFAM" id="SSF48208">
    <property type="entry name" value="Six-hairpin glycosidases"/>
    <property type="match status" value="1"/>
</dbReference>
<name>A0A3D4VD68_9BACT</name>
<feature type="domain" description="Glycosyl hydrolase 94 catalytic" evidence="6">
    <location>
        <begin position="2271"/>
        <end position="2694"/>
    </location>
</feature>
<dbReference type="Gene3D" id="2.60.420.10">
    <property type="entry name" value="Maltose phosphorylase, domain 3"/>
    <property type="match status" value="1"/>
</dbReference>
<evidence type="ECO:0000256" key="2">
    <source>
        <dbReference type="ARBA" id="ARBA00022679"/>
    </source>
</evidence>
<dbReference type="GO" id="GO:0016757">
    <property type="term" value="F:glycosyltransferase activity"/>
    <property type="evidence" value="ECO:0007669"/>
    <property type="project" value="UniProtKB-KW"/>
</dbReference>
<evidence type="ECO:0000313" key="8">
    <source>
        <dbReference type="Proteomes" id="UP000264071"/>
    </source>
</evidence>
<protein>
    <submittedName>
        <fullName evidence="7">Carbohydrate-binding protein</fullName>
    </submittedName>
</protein>
<dbReference type="GO" id="GO:0005975">
    <property type="term" value="P:carbohydrate metabolic process"/>
    <property type="evidence" value="ECO:0007669"/>
    <property type="project" value="InterPro"/>
</dbReference>
<dbReference type="SUPFAM" id="SSF74650">
    <property type="entry name" value="Galactose mutarotase-like"/>
    <property type="match status" value="2"/>
</dbReference>
<dbReference type="Gene3D" id="1.50.10.140">
    <property type="match status" value="1"/>
</dbReference>
<feature type="transmembrane region" description="Helical" evidence="3">
    <location>
        <begin position="848"/>
        <end position="870"/>
    </location>
</feature>
<keyword evidence="2" id="KW-0808">Transferase</keyword>
<dbReference type="CDD" id="cd11756">
    <property type="entry name" value="GH94N_ChvB_NdvB_1_like"/>
    <property type="match status" value="1"/>
</dbReference>
<dbReference type="InterPro" id="IPR008928">
    <property type="entry name" value="6-hairpin_glycosidase_sf"/>
</dbReference>
<dbReference type="Pfam" id="PF17167">
    <property type="entry name" value="Glyco_hydro_94"/>
    <property type="match status" value="1"/>
</dbReference>
<accession>A0A3D4VD68</accession>
<keyword evidence="3" id="KW-1133">Transmembrane helix</keyword>
<dbReference type="Proteomes" id="UP000264071">
    <property type="component" value="Unassembled WGS sequence"/>
</dbReference>
<feature type="domain" description="Glycoamylase-like" evidence="5">
    <location>
        <begin position="1205"/>
        <end position="1413"/>
    </location>
</feature>
<evidence type="ECO:0000256" key="3">
    <source>
        <dbReference type="SAM" id="Phobius"/>
    </source>
</evidence>
<dbReference type="PANTHER" id="PTHR37469">
    <property type="entry name" value="CELLOBIONIC ACID PHOSPHORYLASE-RELATED"/>
    <property type="match status" value="1"/>
</dbReference>
<feature type="domain" description="Glycosyl hydrolase 94 supersandwich" evidence="4">
    <location>
        <begin position="1988"/>
        <end position="2257"/>
    </location>
</feature>
<dbReference type="InterPro" id="IPR037820">
    <property type="entry name" value="GH94N_NdvB"/>
</dbReference>
<evidence type="ECO:0000259" key="6">
    <source>
        <dbReference type="Pfam" id="PF17167"/>
    </source>
</evidence>
<sequence length="2777" mass="307024">MRWFPGSIRTPSLRTNASEELLAGPIRGDLLGADHLAARAREIARHQKIVAGRSPLRPARLLERLAQTREILATARNRLILSAATEVEGDAAGDWFLDNYHVVQEQLQAVRSSLPGGFYRELPELMSGPLTGYPRVYEMAISLISHTEARLTPVNVDLYVEAFQGVTPLSIGELWAIPAMLRLGLIESVRRMTLRTVMRLDERARATAAADRIRDANSLGGPHVRLALQEFAEQDHALSPHFVSRFLQLLRQTEGASIALEWLEHWLHDAGVPPAQVVAESTQRLALTQRVMANSITSLREVGLRDWRVFVEQQSAMNTVLCADPDGTYPTMVFATRDHYRHVVERIAKATGRSEVAVATRAVELAHQGIRTSVPGETPPYGHVGYYLVDQGLEDLERWAGYRPTFRQRLQRWAYRAPNVVLIGGLTACTTVAFLAVLLMRGPPTVEPIWFLLLLVGPLVDLGLVLVQQVIMAVLPTQVLPRLDLRMSGVASAHHTVLVMPTLFGDPRDVQRALERLEVQFLANSDAPLHFALLSDFMDAPQETMPGDTAIVSTAEQGIARLNAQYATDGPARFFLLHRARQWNASQDTWMGWERKRGKIHVFNRLLRDGDRSGFSLISEDVSVLQGARFAITLDADTMLPQDGAAALIGTMAHPLNRAVYDVSRHCVRRGFGILQPRVGVSLPSAHASWFAAIASGQPGVDPYSTASSDVYQDLHGEGSYTGKGIYDVEIFERVTEGRFPENVLLSHDLLEGNYARAGLASDVIVYDDFPSTYLSYSRRKHRWIRGDWQLLTWLRATVPGPAGRERNRLSFLARWKIVDNLRRSTIEISQMLLLCVAWAVLPGSSVYWTLLTLALVIAPWVVALGFALLRLPRDGAWREHYASIGQDAWIGARQAFMTIVVLPHQAWISADAILRTLYRVCISRRQLLEWQSAALVEQQVIDVPRESRRAFRVVTMLVVLIAVSITGASIRTILLTNGAWSTLLPLVLSMWPLVLLWLSAPWFVAHWSQPLVTDRSQLSDEERADVQRYAEQHWAFFDRFVTAESHWLAPDNFQADPAPVVAMRTSPTNIGLQLLATLSAHDLGLITVDDVVERLERTFASMHRLQRYRGHFLNWYDLKDLAPLPPAYVSTVDSGNLAGHLLAVRQGCRQLAAEHPALAPRLRRLAGQARTWVMEMEFGFLYDPSRKLFTIGFHTDTMANDDAFYDLLASEARLASFVAIAKNDVPVEHWFRLSRLLTHARGATTLVSWSGSMFEYLMPLLVMRSLPGTLLDQTYDGAVEQQRRYARAKGTPWGMSESLHNVRDHEQTYQYRAFGVPDLALQRGLGRDIVVAPYATALAALVDPRRALANLRTFEAMGVLGPYGFFDALDYTRPAPGESFDAVQAWMAHHVGMTLVALTNVLRSDIWVQRFHADPLVKAAEQLLHERVPRVVVKRTAEPGLQDAPERAELAEPSVARVVDTTNASMLAAAPRVALLGSGSYTVMLNHSGSGYSLHNTMAVTRWRADATTDDLGQFFYLKDLTTGRLWSAGAAPLGPSVESSSAYMALDRVSLHRVDGEITTQTEITVMPGDAAEVRRITITNTGRTSHDIELTSYSEIVMTSVDTDRAHPAFSNLFVETEWHAWCSAITAYRRPRSPSDPARWCVHLVDDGPDRLGSVSCETDRARFIGRGRSVRNPAVCDDSGPLSGTTGAVLDPIMALRTHVQVPPGQSVSVAFSTFVADSREAAFALADRYHAAHAAQRAFDIAATVTQIELRELDLTASQAALFQDLATQLLFGRGSLAPPADERWRNRSAQPSLWVHGISGDLPIVLATIDSMAGLATLRELCMAHHYWRRRGVLVDLVIINGEQHGYQQELRDAINDAIASFGDSAFIDQSGGTFVRRRDGLTSSDYLMLSATARLQVPCDGRSLQRLLSVADVRATGSTVPSGSDRGALATIVSAIKPLVEPLLPALVHTPPSASAPTLALSLPPLRFDNGIGGLDEDDSYLMRVDAQHLPPAPWINVIANPRGGCIVSESGIGCTWAENAHFFRLTPWHNDPVSNPISDVLYLQDEERGDLWSATPAPVSGVGEYRVRHGTGSTTFEHEHNGIGTELTVSVPEADAVRLSVLRLTNRTDRPRQLVVTAFVEWVLGAHRDITQHQVRTRYVRDESCLMAGNSFDPAFMDWVAFLGVSEPVTSHTADRAAFLGARGSRRDPLALRQGDLDGRTGADLDPCGALQMRVTLAAGETRDIVVQVGAAASEAEARVLLARYRTPSLARDAIQHVQTAWTNRLGVIRVETPESSFDALINTWMLYQTTSSRLWARTGLYQSSGAYGFRDQLQDAMALLYAEPALARAQILRAAARQFTEGDVQHWWHPHTGRGVRTRFSDDLVWLPYLVDHYVRVTGDSAILDVVIPFLASEPLAPHEHERYELPAVSTEVASLYDHCRRALTRACTHGAHGLPLIGTGDWNDGLNLVGAEGRGESVWLAWFLISTLRTFADRAETRGDTAEASRFRDQANVYVEAVETHGWDGAWYRRAYYDDGTPIGTASDSECRIDSLAQSWSVISGAGQPERQRQAMESVQALLVQRDARLIQLLSPPFDQGTRNPGYIKGYLPGVRENGAQYTHAALWVVMATALQGDGDQAFALFQLLNPLTHGGSPAGMEQYKVEPYVVAADVYTAAAQHGRGGWTWYTGSAGWMYRVGLEHLLGITKEGNVLRVKPNVPDDWPGFSLVYRFGAAQYEIEVRGPSAIRQHGARTVVDDALSGDGRILLIDDGRRHRVVIDGNVPTGSA</sequence>
<feature type="transmembrane region" description="Helical" evidence="3">
    <location>
        <begin position="954"/>
        <end position="975"/>
    </location>
</feature>
<dbReference type="Pfam" id="PF10091">
    <property type="entry name" value="Glycoamylase"/>
    <property type="match status" value="1"/>
</dbReference>
<dbReference type="OMA" id="WMGYERK"/>
<evidence type="ECO:0000256" key="1">
    <source>
        <dbReference type="ARBA" id="ARBA00022676"/>
    </source>
</evidence>
<dbReference type="InterPro" id="IPR033432">
    <property type="entry name" value="GH94_catalytic"/>
</dbReference>
<feature type="transmembrane region" description="Helical" evidence="3">
    <location>
        <begin position="413"/>
        <end position="437"/>
    </location>
</feature>
<dbReference type="EMBL" id="DPIY01000012">
    <property type="protein sequence ID" value="HCT59080.1"/>
    <property type="molecule type" value="Genomic_DNA"/>
</dbReference>
<dbReference type="GO" id="GO:0030246">
    <property type="term" value="F:carbohydrate binding"/>
    <property type="evidence" value="ECO:0007669"/>
    <property type="project" value="InterPro"/>
</dbReference>
<dbReference type="Gene3D" id="1.50.10.10">
    <property type="match status" value="1"/>
</dbReference>
<keyword evidence="3" id="KW-0472">Membrane</keyword>
<dbReference type="Gene3D" id="2.70.98.40">
    <property type="entry name" value="Glycoside hydrolase, family 65, N-terminal domain"/>
    <property type="match status" value="2"/>
</dbReference>
<keyword evidence="3" id="KW-0812">Transmembrane</keyword>
<organism evidence="7 8">
    <name type="scientific">Gemmatimonas aurantiaca</name>
    <dbReference type="NCBI Taxonomy" id="173480"/>
    <lineage>
        <taxon>Bacteria</taxon>
        <taxon>Pseudomonadati</taxon>
        <taxon>Gemmatimonadota</taxon>
        <taxon>Gemmatimonadia</taxon>
        <taxon>Gemmatimonadales</taxon>
        <taxon>Gemmatimonadaceae</taxon>
        <taxon>Gemmatimonas</taxon>
    </lineage>
</organism>
<dbReference type="CDD" id="cd11753">
    <property type="entry name" value="GH94N_ChvB_NdvB_2_like"/>
    <property type="match status" value="1"/>
</dbReference>
<comment type="caution">
    <text evidence="7">The sequence shown here is derived from an EMBL/GenBank/DDBJ whole genome shotgun (WGS) entry which is preliminary data.</text>
</comment>
<dbReference type="InterPro" id="IPR052047">
    <property type="entry name" value="GH94_Enzymes"/>
</dbReference>
<keyword evidence="1" id="KW-0328">Glycosyltransferase</keyword>
<dbReference type="InterPro" id="IPR037018">
    <property type="entry name" value="GH65_N"/>
</dbReference>
<evidence type="ECO:0000259" key="5">
    <source>
        <dbReference type="Pfam" id="PF10091"/>
    </source>
</evidence>
<dbReference type="InterPro" id="IPR010383">
    <property type="entry name" value="Glyco_hydrolase_94_b-supersand"/>
</dbReference>
<evidence type="ECO:0000313" key="7">
    <source>
        <dbReference type="EMBL" id="HCT59080.1"/>
    </source>
</evidence>
<dbReference type="InterPro" id="IPR037824">
    <property type="entry name" value="GH94N_2_NdvB"/>
</dbReference>
<reference evidence="7 8" key="1">
    <citation type="journal article" date="2018" name="Nat. Biotechnol.">
        <title>A standardized bacterial taxonomy based on genome phylogeny substantially revises the tree of life.</title>
        <authorList>
            <person name="Parks D.H."/>
            <person name="Chuvochina M."/>
            <person name="Waite D.W."/>
            <person name="Rinke C."/>
            <person name="Skarshewski A."/>
            <person name="Chaumeil P.A."/>
            <person name="Hugenholtz P."/>
        </authorList>
    </citation>
    <scope>NUCLEOTIDE SEQUENCE [LARGE SCALE GENOMIC DNA]</scope>
    <source>
        <strain evidence="7">UBA8844</strain>
    </source>
</reference>
<dbReference type="InterPro" id="IPR011013">
    <property type="entry name" value="Gal_mutarotase_sf_dom"/>
</dbReference>
<gene>
    <name evidence="7" type="ORF">DGD08_17910</name>
</gene>
<proteinExistence type="predicted"/>
<dbReference type="Pfam" id="PF06165">
    <property type="entry name" value="GH94_b-supersand"/>
    <property type="match status" value="2"/>
</dbReference>
<dbReference type="InterPro" id="IPR012341">
    <property type="entry name" value="6hp_glycosidase-like_sf"/>
</dbReference>
<feature type="transmembrane region" description="Helical" evidence="3">
    <location>
        <begin position="987"/>
        <end position="1006"/>
    </location>
</feature>
<dbReference type="SMART" id="SM01068">
    <property type="entry name" value="CBM_X"/>
    <property type="match status" value="2"/>
</dbReference>
<dbReference type="PANTHER" id="PTHR37469:SF2">
    <property type="entry name" value="CELLOBIONIC ACID PHOSPHORYLASE"/>
    <property type="match status" value="1"/>
</dbReference>
<feature type="domain" description="Glycosyl hydrolase 94 supersandwich" evidence="4">
    <location>
        <begin position="1469"/>
        <end position="1736"/>
    </location>
</feature>
<evidence type="ECO:0000259" key="4">
    <source>
        <dbReference type="Pfam" id="PF06165"/>
    </source>
</evidence>
<dbReference type="InterPro" id="IPR019282">
    <property type="entry name" value="Glycoamylase-like_cons_dom"/>
</dbReference>
<feature type="transmembrane region" description="Helical" evidence="3">
    <location>
        <begin position="449"/>
        <end position="475"/>
    </location>
</feature>